<reference evidence="2 3" key="1">
    <citation type="submission" date="2020-07" db="EMBL/GenBank/DDBJ databases">
        <title>Huge and variable diversity of episymbiotic CPR bacteria and DPANN archaea in groundwater ecosystems.</title>
        <authorList>
            <person name="He C.Y."/>
            <person name="Keren R."/>
            <person name="Whittaker M."/>
            <person name="Farag I.F."/>
            <person name="Doudna J."/>
            <person name="Cate J.H.D."/>
            <person name="Banfield J.F."/>
        </authorList>
    </citation>
    <scope>NUCLEOTIDE SEQUENCE [LARGE SCALE GENOMIC DNA]</scope>
    <source>
        <strain evidence="2">NC_groundwater_541_Ag_S-0.1um_46_50</strain>
    </source>
</reference>
<dbReference type="Gene3D" id="3.20.20.70">
    <property type="entry name" value="Aldolase class I"/>
    <property type="match status" value="1"/>
</dbReference>
<dbReference type="Pfam" id="PF03102">
    <property type="entry name" value="NeuB"/>
    <property type="match status" value="1"/>
</dbReference>
<dbReference type="AlphaFoldDB" id="A0A7T5RJT9"/>
<dbReference type="InterPro" id="IPR013785">
    <property type="entry name" value="Aldolase_TIM"/>
</dbReference>
<protein>
    <submittedName>
        <fullName evidence="2">N-acetylneuraminate synthase family protein</fullName>
    </submittedName>
</protein>
<dbReference type="SUPFAM" id="SSF51569">
    <property type="entry name" value="Aldolase"/>
    <property type="match status" value="1"/>
</dbReference>
<dbReference type="Gene3D" id="3.90.1210.10">
    <property type="entry name" value="Antifreeze-like/N-acetylneuraminic acid synthase C-terminal domain"/>
    <property type="match status" value="1"/>
</dbReference>
<dbReference type="PANTHER" id="PTHR42966">
    <property type="entry name" value="N-ACETYLNEURAMINATE SYNTHASE"/>
    <property type="match status" value="1"/>
</dbReference>
<dbReference type="SMART" id="SM00858">
    <property type="entry name" value="SAF"/>
    <property type="match status" value="1"/>
</dbReference>
<accession>A0A7T5RJT9</accession>
<dbReference type="Pfam" id="PF08666">
    <property type="entry name" value="SAF"/>
    <property type="match status" value="1"/>
</dbReference>
<dbReference type="GO" id="GO:0016051">
    <property type="term" value="P:carbohydrate biosynthetic process"/>
    <property type="evidence" value="ECO:0007669"/>
    <property type="project" value="InterPro"/>
</dbReference>
<dbReference type="EMBL" id="CP066690">
    <property type="protein sequence ID" value="QQG45429.1"/>
    <property type="molecule type" value="Genomic_DNA"/>
</dbReference>
<evidence type="ECO:0000313" key="3">
    <source>
        <dbReference type="Proteomes" id="UP000595618"/>
    </source>
</evidence>
<dbReference type="InterPro" id="IPR013974">
    <property type="entry name" value="SAF"/>
</dbReference>
<sequence length="357" mass="39652">MRLDSTLPRAIKIRDKYVGEGHPTFVIAEVGNNHNGEMELARKSVISAALAGADAVKFQRRRLNEVFTQDLLSKPQTHSTSLGKTYGEYRQKLELSDEQFSELKNIAHSLGLAFFVTAFDLKSAESLAHIGMDCWKIASFDVNNRPLLEFVAKIGQPVFMSTGMADQEEMDEAVNTILKHSNQLIIKHCVSIYPTPDEDLNIGAITAMRERYRPLPVGYSGHEVGFVPTIAAVTLGAASVERHFTLDKALPGPDHSTVSLDPLEFTEMVKQIRRIERAVKDREVRLHDREISMRNKHGKSLVSKIPIPQGTLVREDMLTCKSPGHGIKPTLIHTVVGKTAKVDIPADTVLTEDQIVL</sequence>
<dbReference type="InterPro" id="IPR013132">
    <property type="entry name" value="PseI/NeuA/B-like_N"/>
</dbReference>
<evidence type="ECO:0000259" key="1">
    <source>
        <dbReference type="PROSITE" id="PS50844"/>
    </source>
</evidence>
<gene>
    <name evidence="2" type="ORF">HYW89_00630</name>
</gene>
<dbReference type="InterPro" id="IPR036732">
    <property type="entry name" value="AFP_Neu5c_C_sf"/>
</dbReference>
<dbReference type="SUPFAM" id="SSF51269">
    <property type="entry name" value="AFP III-like domain"/>
    <property type="match status" value="1"/>
</dbReference>
<dbReference type="CDD" id="cd11615">
    <property type="entry name" value="SAF_NeuB_like"/>
    <property type="match status" value="1"/>
</dbReference>
<dbReference type="InterPro" id="IPR051690">
    <property type="entry name" value="PseI-like"/>
</dbReference>
<evidence type="ECO:0000313" key="2">
    <source>
        <dbReference type="EMBL" id="QQG45429.1"/>
    </source>
</evidence>
<organism evidence="2 3">
    <name type="scientific">Candidatus Sungiibacteriota bacterium</name>
    <dbReference type="NCBI Taxonomy" id="2750080"/>
    <lineage>
        <taxon>Bacteria</taxon>
        <taxon>Candidatus Sungiibacteriota</taxon>
    </lineage>
</organism>
<dbReference type="InterPro" id="IPR006190">
    <property type="entry name" value="SAF_AFP_Neu5Ac"/>
</dbReference>
<dbReference type="PROSITE" id="PS50844">
    <property type="entry name" value="AFP_LIKE"/>
    <property type="match status" value="1"/>
</dbReference>
<dbReference type="Proteomes" id="UP000595618">
    <property type="component" value="Chromosome"/>
</dbReference>
<proteinExistence type="predicted"/>
<name>A0A7T5RJT9_9BACT</name>
<dbReference type="PANTHER" id="PTHR42966:SF1">
    <property type="entry name" value="SIALIC ACID SYNTHASE"/>
    <property type="match status" value="1"/>
</dbReference>
<dbReference type="InterPro" id="IPR057736">
    <property type="entry name" value="SAF_PseI/NeuA/NeuB"/>
</dbReference>
<feature type="domain" description="AFP-like" evidence="1">
    <location>
        <begin position="300"/>
        <end position="357"/>
    </location>
</feature>
<dbReference type="GO" id="GO:0047444">
    <property type="term" value="F:N-acylneuraminate-9-phosphate synthase activity"/>
    <property type="evidence" value="ECO:0007669"/>
    <property type="project" value="TreeGrafter"/>
</dbReference>